<dbReference type="Proteomes" id="UP000635606">
    <property type="component" value="Unassembled WGS sequence"/>
</dbReference>
<organism evidence="2 3">
    <name type="scientific">Virgisporangium ochraceum</name>
    <dbReference type="NCBI Taxonomy" id="65505"/>
    <lineage>
        <taxon>Bacteria</taxon>
        <taxon>Bacillati</taxon>
        <taxon>Actinomycetota</taxon>
        <taxon>Actinomycetes</taxon>
        <taxon>Micromonosporales</taxon>
        <taxon>Micromonosporaceae</taxon>
        <taxon>Virgisporangium</taxon>
    </lineage>
</organism>
<feature type="region of interest" description="Disordered" evidence="1">
    <location>
        <begin position="35"/>
        <end position="67"/>
    </location>
</feature>
<dbReference type="RefSeq" id="WP_203927183.1">
    <property type="nucleotide sequence ID" value="NZ_BOPH01000023.1"/>
</dbReference>
<dbReference type="EMBL" id="BOPH01000023">
    <property type="protein sequence ID" value="GIJ67225.1"/>
    <property type="molecule type" value="Genomic_DNA"/>
</dbReference>
<keyword evidence="3" id="KW-1185">Reference proteome</keyword>
<protein>
    <recommendedName>
        <fullName evidence="4">Extensin-like C-terminal domain-containing protein</fullName>
    </recommendedName>
</protein>
<evidence type="ECO:0000313" key="2">
    <source>
        <dbReference type="EMBL" id="GIJ67225.1"/>
    </source>
</evidence>
<dbReference type="AlphaFoldDB" id="A0A8J4E9G9"/>
<gene>
    <name evidence="2" type="ORF">Voc01_021420</name>
</gene>
<name>A0A8J4E9G9_9ACTN</name>
<accession>A0A8J4E9G9</accession>
<evidence type="ECO:0000313" key="3">
    <source>
        <dbReference type="Proteomes" id="UP000635606"/>
    </source>
</evidence>
<proteinExistence type="predicted"/>
<sequence length="309" mass="34084">MDIPRGFTSRRSLLTAGLTAGGLIVVPPAAAYATRIEDPPVDPGDPTEPHHDVTQVTPEDLVPPDGLDPGACGSTIWQHNEILGFVTPYEPDGDGATNTFYYNAAFYNRIETWFQFFRANTPIAWGPPFQIRTYGVYVNRGDGCSSYHNFGRAFDLSRIYATDPATRTLHQVFNARYDQWRSQTGSTLTTTRKRYWATAASVHYHFRSTLTYLYNTAHHNHIHFDNGVSGSGNTAFSSGSSAQVEHVQACLVYVWGQSLAIDGIWGPQSSAAAGRVLTRIGRSGSLGTQSNWLEFNRATLRFGSGTQTY</sequence>
<dbReference type="PROSITE" id="PS51318">
    <property type="entry name" value="TAT"/>
    <property type="match status" value="1"/>
</dbReference>
<evidence type="ECO:0000256" key="1">
    <source>
        <dbReference type="SAM" id="MobiDB-lite"/>
    </source>
</evidence>
<dbReference type="InterPro" id="IPR006311">
    <property type="entry name" value="TAT_signal"/>
</dbReference>
<comment type="caution">
    <text evidence="2">The sequence shown here is derived from an EMBL/GenBank/DDBJ whole genome shotgun (WGS) entry which is preliminary data.</text>
</comment>
<reference evidence="2" key="1">
    <citation type="submission" date="2021-01" db="EMBL/GenBank/DDBJ databases">
        <title>Whole genome shotgun sequence of Virgisporangium ochraceum NBRC 16418.</title>
        <authorList>
            <person name="Komaki H."/>
            <person name="Tamura T."/>
        </authorList>
    </citation>
    <scope>NUCLEOTIDE SEQUENCE</scope>
    <source>
        <strain evidence="2">NBRC 16418</strain>
    </source>
</reference>
<evidence type="ECO:0008006" key="4">
    <source>
        <dbReference type="Google" id="ProtNLM"/>
    </source>
</evidence>